<keyword evidence="4" id="KW-1185">Reference proteome</keyword>
<dbReference type="Proteomes" id="UP000314982">
    <property type="component" value="Unassembled WGS sequence"/>
</dbReference>
<name>A0A4W5RN39_9TELE</name>
<feature type="binding site" evidence="1">
    <location>
        <position position="198"/>
    </location>
    <ligand>
        <name>Zn(2+)</name>
        <dbReference type="ChEBI" id="CHEBI:29105"/>
    </ligand>
</feature>
<keyword evidence="1" id="KW-0862">Zinc</keyword>
<dbReference type="SMART" id="SM01388">
    <property type="entry name" value="Mob1_phocein"/>
    <property type="match status" value="1"/>
</dbReference>
<feature type="region of interest" description="Disordered" evidence="2">
    <location>
        <begin position="334"/>
        <end position="358"/>
    </location>
</feature>
<dbReference type="SUPFAM" id="SSF101152">
    <property type="entry name" value="Mob1/phocein"/>
    <property type="match status" value="1"/>
</dbReference>
<feature type="binding site" evidence="1">
    <location>
        <position position="282"/>
    </location>
    <ligand>
        <name>Zn(2+)</name>
        <dbReference type="ChEBI" id="CHEBI:29105"/>
    </ligand>
</feature>
<dbReference type="Ensembl" id="ENSHHUT00000088506.1">
    <property type="protein sequence ID" value="ENSHHUP00000085824.1"/>
    <property type="gene ID" value="ENSHHUG00000049689.1"/>
</dbReference>
<reference evidence="3" key="3">
    <citation type="submission" date="2025-09" db="UniProtKB">
        <authorList>
            <consortium name="Ensembl"/>
        </authorList>
    </citation>
    <scope>IDENTIFICATION</scope>
</reference>
<feature type="compositionally biased region" description="Low complexity" evidence="2">
    <location>
        <begin position="341"/>
        <end position="358"/>
    </location>
</feature>
<reference evidence="3" key="2">
    <citation type="submission" date="2025-08" db="UniProtKB">
        <authorList>
            <consortium name="Ensembl"/>
        </authorList>
    </citation>
    <scope>IDENTIFICATION</scope>
</reference>
<dbReference type="STRING" id="62062.ENSHHUP00000085824"/>
<feature type="binding site" evidence="1">
    <location>
        <position position="203"/>
    </location>
    <ligand>
        <name>Zn(2+)</name>
        <dbReference type="ChEBI" id="CHEBI:29105"/>
    </ligand>
</feature>
<dbReference type="PANTHER" id="PTHR22599">
    <property type="entry name" value="MPS ONE BINDER KINASE ACTIVATOR-LIKE MOB"/>
    <property type="match status" value="1"/>
</dbReference>
<dbReference type="Pfam" id="PF03637">
    <property type="entry name" value="Mob1_phocein"/>
    <property type="match status" value="1"/>
</dbReference>
<evidence type="ECO:0000256" key="2">
    <source>
        <dbReference type="SAM" id="MobiDB-lite"/>
    </source>
</evidence>
<dbReference type="GeneTree" id="ENSGT01120000271909"/>
<evidence type="ECO:0000256" key="1">
    <source>
        <dbReference type="PIRSR" id="PIRSR605301-1"/>
    </source>
</evidence>
<dbReference type="Gene3D" id="1.20.140.30">
    <property type="entry name" value="MOB kinase activator"/>
    <property type="match status" value="1"/>
</dbReference>
<dbReference type="AlphaFoldDB" id="A0A4W5RN39"/>
<sequence length="358" mass="40498">MVTSDNRGSPLHNKAVTYVLWGFFFLTARTLLSTDWLQVEKGAGSSESHKYVSLQVLCTVKVEVFNFGASSESDGVERIFSKFFHSSMVGDYCPISGENTDMHSQRNAKSGLSCKMVLQAVGKVLRKSKTKPNGKKPPAEEKKQYLEAEFTKVRVVDFDLKELVLLPREIDLNEWLASNTTTFFNLINLQYSTISEFCTGDTCQAMTACNTIYYWYDERGKKTKCTAPQYVDFVMSLVQKLVTEEENFPTKYGKEFPNSFDSLVKKICRYLFHVLAHLYWAHFKETVALDLQGHLNTLYAHFIVFVREFNLVDPKETCIMDDLSEILCAPVPPTPAPAAPSSPNSTPSPSSHNHVTER</sequence>
<evidence type="ECO:0000313" key="4">
    <source>
        <dbReference type="Proteomes" id="UP000314982"/>
    </source>
</evidence>
<organism evidence="3 4">
    <name type="scientific">Hucho hucho</name>
    <name type="common">huchen</name>
    <dbReference type="NCBI Taxonomy" id="62062"/>
    <lineage>
        <taxon>Eukaryota</taxon>
        <taxon>Metazoa</taxon>
        <taxon>Chordata</taxon>
        <taxon>Craniata</taxon>
        <taxon>Vertebrata</taxon>
        <taxon>Euteleostomi</taxon>
        <taxon>Actinopterygii</taxon>
        <taxon>Neopterygii</taxon>
        <taxon>Teleostei</taxon>
        <taxon>Protacanthopterygii</taxon>
        <taxon>Salmoniformes</taxon>
        <taxon>Salmonidae</taxon>
        <taxon>Salmoninae</taxon>
        <taxon>Hucho</taxon>
    </lineage>
</organism>
<feature type="binding site" evidence="1">
    <location>
        <position position="277"/>
    </location>
    <ligand>
        <name>Zn(2+)</name>
        <dbReference type="ChEBI" id="CHEBI:29105"/>
    </ligand>
</feature>
<evidence type="ECO:0000313" key="3">
    <source>
        <dbReference type="Ensembl" id="ENSHHUP00000085824.1"/>
    </source>
</evidence>
<dbReference type="InterPro" id="IPR005301">
    <property type="entry name" value="MOB_kinase_act_fam"/>
</dbReference>
<proteinExistence type="predicted"/>
<accession>A0A4W5RN39</accession>
<keyword evidence="1" id="KW-0479">Metal-binding</keyword>
<dbReference type="InterPro" id="IPR036703">
    <property type="entry name" value="MOB_kinase_act_sf"/>
</dbReference>
<reference evidence="4" key="1">
    <citation type="submission" date="2018-06" db="EMBL/GenBank/DDBJ databases">
        <title>Genome assembly of Danube salmon.</title>
        <authorList>
            <person name="Macqueen D.J."/>
            <person name="Gundappa M.K."/>
        </authorList>
    </citation>
    <scope>NUCLEOTIDE SEQUENCE [LARGE SCALE GENOMIC DNA]</scope>
</reference>
<protein>
    <submittedName>
        <fullName evidence="3">MOB kinase activator 2a</fullName>
    </submittedName>
</protein>